<dbReference type="OrthoDB" id="10960at2157"/>
<feature type="transmembrane region" description="Helical" evidence="8">
    <location>
        <begin position="283"/>
        <end position="301"/>
    </location>
</feature>
<keyword evidence="4 8" id="KW-0812">Transmembrane</keyword>
<dbReference type="NCBIfam" id="TIGR00836">
    <property type="entry name" value="amt"/>
    <property type="match status" value="1"/>
</dbReference>
<feature type="transmembrane region" description="Helical" evidence="8">
    <location>
        <begin position="166"/>
        <end position="188"/>
    </location>
</feature>
<dbReference type="GO" id="GO:0008519">
    <property type="term" value="F:ammonium channel activity"/>
    <property type="evidence" value="ECO:0007669"/>
    <property type="project" value="InterPro"/>
</dbReference>
<evidence type="ECO:0000313" key="10">
    <source>
        <dbReference type="EMBL" id="AUB55843.1"/>
    </source>
</evidence>
<feature type="transmembrane region" description="Helical" evidence="8">
    <location>
        <begin position="103"/>
        <end position="125"/>
    </location>
</feature>
<feature type="transmembrane region" description="Helical" evidence="8">
    <location>
        <begin position="313"/>
        <end position="335"/>
    </location>
</feature>
<feature type="transmembrane region" description="Helical" evidence="8">
    <location>
        <begin position="200"/>
        <end position="217"/>
    </location>
</feature>
<dbReference type="Pfam" id="PF00909">
    <property type="entry name" value="Ammonium_transp"/>
    <property type="match status" value="1"/>
</dbReference>
<feature type="transmembrane region" description="Helical" evidence="8">
    <location>
        <begin position="12"/>
        <end position="32"/>
    </location>
</feature>
<dbReference type="SUPFAM" id="SSF111352">
    <property type="entry name" value="Ammonium transporter"/>
    <property type="match status" value="1"/>
</dbReference>
<proteinExistence type="inferred from homology"/>
<comment type="subcellular location">
    <subcellularLocation>
        <location evidence="8">Cell membrane</location>
        <topology evidence="8">Multi-pass membrane protein</topology>
    </subcellularLocation>
    <subcellularLocation>
        <location evidence="1">Membrane</location>
        <topology evidence="1">Multi-pass membrane protein</topology>
    </subcellularLocation>
</comment>
<evidence type="ECO:0000256" key="6">
    <source>
        <dbReference type="ARBA" id="ARBA00023136"/>
    </source>
</evidence>
<dbReference type="InterPro" id="IPR018047">
    <property type="entry name" value="Ammonium_transpt_CS"/>
</dbReference>
<dbReference type="Proteomes" id="UP000591058">
    <property type="component" value="Unassembled WGS sequence"/>
</dbReference>
<evidence type="ECO:0000256" key="7">
    <source>
        <dbReference type="ARBA" id="ARBA00023177"/>
    </source>
</evidence>
<comment type="similarity">
    <text evidence="2 8">Belongs to the ammonia transporter channel (TC 1.A.11.2) family.</text>
</comment>
<keyword evidence="5 8" id="KW-1133">Transmembrane helix</keyword>
<dbReference type="InterPro" id="IPR024041">
    <property type="entry name" value="NH4_transpt_AmtB-like_dom"/>
</dbReference>
<evidence type="ECO:0000259" key="9">
    <source>
        <dbReference type="Pfam" id="PF00909"/>
    </source>
</evidence>
<organism evidence="10 12">
    <name type="scientific">Methanobacterium subterraneum</name>
    <dbReference type="NCBI Taxonomy" id="59277"/>
    <lineage>
        <taxon>Archaea</taxon>
        <taxon>Methanobacteriati</taxon>
        <taxon>Methanobacteriota</taxon>
        <taxon>Methanomada group</taxon>
        <taxon>Methanobacteria</taxon>
        <taxon>Methanobacteriales</taxon>
        <taxon>Methanobacteriaceae</taxon>
        <taxon>Methanobacterium</taxon>
    </lineage>
</organism>
<dbReference type="PANTHER" id="PTHR43029">
    <property type="entry name" value="AMMONIUM TRANSPORTER MEP2"/>
    <property type="match status" value="1"/>
</dbReference>
<dbReference type="EMBL" id="JABBYL010000006">
    <property type="protein sequence ID" value="NMO08496.1"/>
    <property type="molecule type" value="Genomic_DNA"/>
</dbReference>
<feature type="transmembrane region" description="Helical" evidence="8">
    <location>
        <begin position="355"/>
        <end position="377"/>
    </location>
</feature>
<keyword evidence="6 8" id="KW-0472">Membrane</keyword>
<evidence type="ECO:0000313" key="11">
    <source>
        <dbReference type="EMBL" id="NMO08496.1"/>
    </source>
</evidence>
<feature type="transmembrane region" description="Helical" evidence="8">
    <location>
        <begin position="260"/>
        <end position="277"/>
    </location>
</feature>
<dbReference type="PROSITE" id="PS01219">
    <property type="entry name" value="AMMONIUM_TRANSP"/>
    <property type="match status" value="1"/>
</dbReference>
<feature type="transmembrane region" description="Helical" evidence="8">
    <location>
        <begin position="132"/>
        <end position="154"/>
    </location>
</feature>
<dbReference type="PANTHER" id="PTHR43029:SF21">
    <property type="entry name" value="AMMONIUM TRANSPORTER 1"/>
    <property type="match status" value="1"/>
</dbReference>
<evidence type="ECO:0000256" key="5">
    <source>
        <dbReference type="ARBA" id="ARBA00022989"/>
    </source>
</evidence>
<dbReference type="AlphaFoldDB" id="A0A2H4VCM2"/>
<evidence type="ECO:0000256" key="1">
    <source>
        <dbReference type="ARBA" id="ARBA00004141"/>
    </source>
</evidence>
<reference evidence="11 13" key="2">
    <citation type="submission" date="2020-04" db="EMBL/GenBank/DDBJ databases">
        <title>Draft genome of Methanobacterium subterraneum isolated from animal feces.</title>
        <authorList>
            <person name="Ouboter H.T."/>
            <person name="Berger S."/>
            <person name="Gungor E."/>
            <person name="Jetten M.S.M."/>
            <person name="Welte C.U."/>
        </authorList>
    </citation>
    <scope>NUCLEOTIDE SEQUENCE [LARGE SCALE GENOMIC DNA]</scope>
    <source>
        <strain evidence="11">HO_2020</strain>
    </source>
</reference>
<evidence type="ECO:0000256" key="2">
    <source>
        <dbReference type="ARBA" id="ARBA00005887"/>
    </source>
</evidence>
<dbReference type="EMBL" id="CP017766">
    <property type="protein sequence ID" value="AUB55843.1"/>
    <property type="molecule type" value="Genomic_DNA"/>
</dbReference>
<feature type="domain" description="Ammonium transporter AmtB-like" evidence="9">
    <location>
        <begin position="11"/>
        <end position="407"/>
    </location>
</feature>
<dbReference type="Gene3D" id="1.10.3430.10">
    <property type="entry name" value="Ammonium transporter AmtB like domains"/>
    <property type="match status" value="1"/>
</dbReference>
<dbReference type="InterPro" id="IPR029020">
    <property type="entry name" value="Ammonium/urea_transptr"/>
</dbReference>
<sequence>MDPIFSSGDTAWMLISTALVILMTIPGLALFYGGLIRRENVLNTLFLSFITFSIVSVLWFIYGYDLAFGADIWGVLGTLTNPFFNGVLESGTLSSYAPTIPEGLYAVFQMTFAAITVALISGAIVERMKFSAWLAFVPLWLTMVYLPIAHWVWGGGWLFQMGVLDFAGGIVVHLSSGIGALALVLLVGIRKNARLLPHHLGYSVIGTGLLWFGWFGFNAGSALGATNLAVSAMIVTNTSAAMGMLAWVLMDKLNTGKPTLLGALSGAVAGLATITPAAGYVNITSALIIGFMSSVICYYAVSHLKPLIGYDDALDVFGIHGMSGIIGTLAAGIFATPLINSAIKGGLIAGNPAQLGIQLLAVVVVGLYSFVATYIIGKVIDRTIGLRVEEDHEVQGLDLNLHEESGYRP</sequence>
<name>A0A2H4VCM2_9EURY</name>
<dbReference type="Proteomes" id="UP000232806">
    <property type="component" value="Chromosome"/>
</dbReference>
<dbReference type="GO" id="GO:0005886">
    <property type="term" value="C:plasma membrane"/>
    <property type="evidence" value="ECO:0007669"/>
    <property type="project" value="UniProtKB-SubCell"/>
</dbReference>
<evidence type="ECO:0000256" key="8">
    <source>
        <dbReference type="RuleBase" id="RU362002"/>
    </source>
</evidence>
<protein>
    <recommendedName>
        <fullName evidence="8">Ammonium transporter</fullName>
    </recommendedName>
</protein>
<reference evidence="10 12" key="1">
    <citation type="submission" date="2016-10" db="EMBL/GenBank/DDBJ databases">
        <title>Comparative genomics between deep and shallow subseafloor isolates.</title>
        <authorList>
            <person name="Ishii S."/>
            <person name="Miller J.R."/>
            <person name="Sutton G."/>
            <person name="Suzuki S."/>
            <person name="Methe B."/>
            <person name="Inagaki F."/>
            <person name="Imachi H."/>
        </authorList>
    </citation>
    <scope>NUCLEOTIDE SEQUENCE [LARGE SCALE GENOMIC DNA]</scope>
    <source>
        <strain evidence="10 12">MO-MB1</strain>
    </source>
</reference>
<evidence type="ECO:0000313" key="13">
    <source>
        <dbReference type="Proteomes" id="UP000591058"/>
    </source>
</evidence>
<dbReference type="GeneID" id="35121412"/>
<accession>A0A2H4VCM2</accession>
<dbReference type="RefSeq" id="WP_100905821.1">
    <property type="nucleotide sequence ID" value="NZ_CP017766.1"/>
</dbReference>
<feature type="transmembrane region" description="Helical" evidence="8">
    <location>
        <begin position="229"/>
        <end position="248"/>
    </location>
</feature>
<keyword evidence="7 8" id="KW-0924">Ammonia transport</keyword>
<feature type="transmembrane region" description="Helical" evidence="8">
    <location>
        <begin position="44"/>
        <end position="62"/>
    </location>
</feature>
<evidence type="ECO:0000256" key="4">
    <source>
        <dbReference type="ARBA" id="ARBA00022692"/>
    </source>
</evidence>
<evidence type="ECO:0000256" key="3">
    <source>
        <dbReference type="ARBA" id="ARBA00022448"/>
    </source>
</evidence>
<gene>
    <name evidence="10" type="ORF">BK007_07410</name>
    <name evidence="11" type="ORF">HG719_01430</name>
</gene>
<keyword evidence="3 8" id="KW-0813">Transport</keyword>
<dbReference type="InterPro" id="IPR001905">
    <property type="entry name" value="Ammonium_transpt"/>
</dbReference>
<evidence type="ECO:0000313" key="12">
    <source>
        <dbReference type="Proteomes" id="UP000232806"/>
    </source>
</evidence>